<sequence>MKKSDGIAVAVIVSIAVVGLAALLCGPYLVEGAEGNNNYVIRITGMDNTVTDGAATLMVPIPVYLSGEPVFSEANLARVRAEPGVYRLNPDWNLSVETTPYGDMLVFRSVSGEVSDIDMILAAFDRESGPRLLMPVVSIPGNVSVETFARNNYGKYQSVVYADGLRLSADTSADFDLRYIGGGGKKLAFQAPVWESSVRASLPGGNVGFAEAAVTYSVSDSWY</sequence>
<dbReference type="AlphaFoldDB" id="A0A9X9S530"/>
<dbReference type="EMBL" id="CP113361">
    <property type="protein sequence ID" value="WAI01831.1"/>
    <property type="molecule type" value="Genomic_DNA"/>
</dbReference>
<proteinExistence type="predicted"/>
<keyword evidence="2" id="KW-1185">Reference proteome</keyword>
<dbReference type="KEGG" id="mou:OU421_02860"/>
<evidence type="ECO:0000313" key="2">
    <source>
        <dbReference type="Proteomes" id="UP001163096"/>
    </source>
</evidence>
<accession>A0A9X9S530</accession>
<protein>
    <submittedName>
        <fullName evidence="1">Uncharacterized protein</fullName>
    </submittedName>
</protein>
<evidence type="ECO:0000313" key="1">
    <source>
        <dbReference type="EMBL" id="WAI01831.1"/>
    </source>
</evidence>
<dbReference type="GeneID" id="76834008"/>
<dbReference type="Proteomes" id="UP001163096">
    <property type="component" value="Chromosome"/>
</dbReference>
<organism evidence="1 2">
    <name type="scientific">Methanogenium organophilum</name>
    <dbReference type="NCBI Taxonomy" id="2199"/>
    <lineage>
        <taxon>Archaea</taxon>
        <taxon>Methanobacteriati</taxon>
        <taxon>Methanobacteriota</taxon>
        <taxon>Stenosarchaea group</taxon>
        <taxon>Methanomicrobia</taxon>
        <taxon>Methanomicrobiales</taxon>
        <taxon>Methanomicrobiaceae</taxon>
        <taxon>Methanogenium</taxon>
    </lineage>
</organism>
<dbReference type="RefSeq" id="WP_268187108.1">
    <property type="nucleotide sequence ID" value="NZ_CP113361.1"/>
</dbReference>
<gene>
    <name evidence="1" type="ORF">OU421_02860</name>
</gene>
<reference evidence="1" key="1">
    <citation type="submission" date="2022-11" db="EMBL/GenBank/DDBJ databases">
        <title>Complete genome sequence of Methanogenium organophilum DSM 3596.</title>
        <authorList>
            <person name="Chen S.-C."/>
            <person name="Lai S.-J."/>
            <person name="You Y.-T."/>
        </authorList>
    </citation>
    <scope>NUCLEOTIDE SEQUENCE</scope>
    <source>
        <strain evidence="1">DSM 3596</strain>
    </source>
</reference>
<name>A0A9X9S530_METOG</name>